<evidence type="ECO:0000313" key="3">
    <source>
        <dbReference type="Proteomes" id="UP000283383"/>
    </source>
</evidence>
<accession>A0A420J0K7</accession>
<evidence type="ECO:0000313" key="2">
    <source>
        <dbReference type="EMBL" id="RKF80349.1"/>
    </source>
</evidence>
<keyword evidence="3" id="KW-1185">Reference proteome</keyword>
<proteinExistence type="predicted"/>
<gene>
    <name evidence="2" type="ORF">GcM3_046020b</name>
</gene>
<name>A0A420J0K7_9PEZI</name>
<reference evidence="2 3" key="1">
    <citation type="journal article" date="2018" name="BMC Genomics">
        <title>Comparative genome analyses reveal sequence features reflecting distinct modes of host-adaptation between dicot and monocot powdery mildew.</title>
        <authorList>
            <person name="Wu Y."/>
            <person name="Ma X."/>
            <person name="Pan Z."/>
            <person name="Kale S.D."/>
            <person name="Song Y."/>
            <person name="King H."/>
            <person name="Zhang Q."/>
            <person name="Presley C."/>
            <person name="Deng X."/>
            <person name="Wei C.I."/>
            <person name="Xiao S."/>
        </authorList>
    </citation>
    <scope>NUCLEOTIDE SEQUENCE [LARGE SCALE GENOMIC DNA]</scope>
    <source>
        <strain evidence="2">UMSG3</strain>
    </source>
</reference>
<sequence>MTTMDENSSSDEKYIPFPENRLLRQERNSSETLGIVPSSSAQNQLTIDSPSCHERTFESCGNSNRGQEQNILVTDEDNPSVFNSPLDIRLNARGKPESKTARKNRERAERISAKAAETEAANQKRRED</sequence>
<feature type="region of interest" description="Disordered" evidence="1">
    <location>
        <begin position="76"/>
        <end position="128"/>
    </location>
</feature>
<dbReference type="EMBL" id="MCBQ01004656">
    <property type="protein sequence ID" value="RKF80349.1"/>
    <property type="molecule type" value="Genomic_DNA"/>
</dbReference>
<dbReference type="Proteomes" id="UP000283383">
    <property type="component" value="Unassembled WGS sequence"/>
</dbReference>
<organism evidence="2 3">
    <name type="scientific">Golovinomyces cichoracearum</name>
    <dbReference type="NCBI Taxonomy" id="62708"/>
    <lineage>
        <taxon>Eukaryota</taxon>
        <taxon>Fungi</taxon>
        <taxon>Dikarya</taxon>
        <taxon>Ascomycota</taxon>
        <taxon>Pezizomycotina</taxon>
        <taxon>Leotiomycetes</taxon>
        <taxon>Erysiphales</taxon>
        <taxon>Erysiphaceae</taxon>
        <taxon>Golovinomyces</taxon>
    </lineage>
</organism>
<comment type="caution">
    <text evidence="2">The sequence shown here is derived from an EMBL/GenBank/DDBJ whole genome shotgun (WGS) entry which is preliminary data.</text>
</comment>
<dbReference type="AlphaFoldDB" id="A0A420J0K7"/>
<protein>
    <submittedName>
        <fullName evidence="2">Uncharacterized protein</fullName>
    </submittedName>
</protein>
<evidence type="ECO:0000256" key="1">
    <source>
        <dbReference type="SAM" id="MobiDB-lite"/>
    </source>
</evidence>